<dbReference type="InParanoid" id="A0A0D0AGP7"/>
<reference evidence="2 3" key="1">
    <citation type="submission" date="2014-04" db="EMBL/GenBank/DDBJ databases">
        <authorList>
            <consortium name="DOE Joint Genome Institute"/>
            <person name="Kuo A."/>
            <person name="Ruytinx J."/>
            <person name="Rineau F."/>
            <person name="Colpaert J."/>
            <person name="Kohler A."/>
            <person name="Nagy L.G."/>
            <person name="Floudas D."/>
            <person name="Copeland A."/>
            <person name="Barry K.W."/>
            <person name="Cichocki N."/>
            <person name="Veneault-Fourrey C."/>
            <person name="LaButti K."/>
            <person name="Lindquist E.A."/>
            <person name="Lipzen A."/>
            <person name="Lundell T."/>
            <person name="Morin E."/>
            <person name="Murat C."/>
            <person name="Sun H."/>
            <person name="Tunlid A."/>
            <person name="Henrissat B."/>
            <person name="Grigoriev I.V."/>
            <person name="Hibbett D.S."/>
            <person name="Martin F."/>
            <person name="Nordberg H.P."/>
            <person name="Cantor M.N."/>
            <person name="Hua S.X."/>
        </authorList>
    </citation>
    <scope>NUCLEOTIDE SEQUENCE [LARGE SCALE GENOMIC DNA]</scope>
    <source>
        <strain evidence="2 3">UH-Slu-Lm8-n1</strain>
    </source>
</reference>
<dbReference type="HOGENOM" id="CLU_772018_0_0_1"/>
<protein>
    <submittedName>
        <fullName evidence="2">Uncharacterized protein</fullName>
    </submittedName>
</protein>
<dbReference type="EMBL" id="KN835949">
    <property type="protein sequence ID" value="KIK33407.1"/>
    <property type="molecule type" value="Genomic_DNA"/>
</dbReference>
<evidence type="ECO:0000313" key="2">
    <source>
        <dbReference type="EMBL" id="KIK33407.1"/>
    </source>
</evidence>
<dbReference type="AlphaFoldDB" id="A0A0D0AGP7"/>
<name>A0A0D0AGP7_9AGAM</name>
<accession>A0A0D0AGP7</accession>
<evidence type="ECO:0000313" key="3">
    <source>
        <dbReference type="Proteomes" id="UP000054485"/>
    </source>
</evidence>
<organism evidence="2 3">
    <name type="scientific">Suillus luteus UH-Slu-Lm8-n1</name>
    <dbReference type="NCBI Taxonomy" id="930992"/>
    <lineage>
        <taxon>Eukaryota</taxon>
        <taxon>Fungi</taxon>
        <taxon>Dikarya</taxon>
        <taxon>Basidiomycota</taxon>
        <taxon>Agaricomycotina</taxon>
        <taxon>Agaricomycetes</taxon>
        <taxon>Agaricomycetidae</taxon>
        <taxon>Boletales</taxon>
        <taxon>Suillineae</taxon>
        <taxon>Suillaceae</taxon>
        <taxon>Suillus</taxon>
    </lineage>
</organism>
<gene>
    <name evidence="2" type="ORF">CY34DRAFT_18387</name>
</gene>
<dbReference type="OrthoDB" id="2645748at2759"/>
<proteinExistence type="predicted"/>
<evidence type="ECO:0000256" key="1">
    <source>
        <dbReference type="SAM" id="MobiDB-lite"/>
    </source>
</evidence>
<sequence length="352" mass="39438">MSPSCLPPFNSSAIRTGMSELSNILTGPQWLDFYIRLIPMETVRTELYLLYFLLKGRVYLGDIWQIVGERLLEAQREELLWSTKDSTVRGIIERAFMEEKRNRCQLEVSLCSQAMNCVQQRWIMSICGVATPIAHNSSPFSAPSRCHARPDAPYSAAAVAYLAAVKKKCEGWLRRQRADLSPSQKRPSFNCRSHPNSSTSSAVHQFTVTHHLECGMSVIVDSIDPSFCLSSTWVPPGIQDALNEACKAELSAQAGLMMTYLDIDGYNFHQRNANSELLYLRARMHRAKAEVEVYELAIENAPASNFPDSASSSSLSSHLDFSSLLPEDVCRYKDYINAESLDDNSTSEVMVT</sequence>
<reference evidence="3" key="2">
    <citation type="submission" date="2015-01" db="EMBL/GenBank/DDBJ databases">
        <title>Evolutionary Origins and Diversification of the Mycorrhizal Mutualists.</title>
        <authorList>
            <consortium name="DOE Joint Genome Institute"/>
            <consortium name="Mycorrhizal Genomics Consortium"/>
            <person name="Kohler A."/>
            <person name="Kuo A."/>
            <person name="Nagy L.G."/>
            <person name="Floudas D."/>
            <person name="Copeland A."/>
            <person name="Barry K.W."/>
            <person name="Cichocki N."/>
            <person name="Veneault-Fourrey C."/>
            <person name="LaButti K."/>
            <person name="Lindquist E.A."/>
            <person name="Lipzen A."/>
            <person name="Lundell T."/>
            <person name="Morin E."/>
            <person name="Murat C."/>
            <person name="Riley R."/>
            <person name="Ohm R."/>
            <person name="Sun H."/>
            <person name="Tunlid A."/>
            <person name="Henrissat B."/>
            <person name="Grigoriev I.V."/>
            <person name="Hibbett D.S."/>
            <person name="Martin F."/>
        </authorList>
    </citation>
    <scope>NUCLEOTIDE SEQUENCE [LARGE SCALE GENOMIC DNA]</scope>
    <source>
        <strain evidence="3">UH-Slu-Lm8-n1</strain>
    </source>
</reference>
<feature type="compositionally biased region" description="Polar residues" evidence="1">
    <location>
        <begin position="181"/>
        <end position="199"/>
    </location>
</feature>
<keyword evidence="3" id="KW-1185">Reference proteome</keyword>
<feature type="region of interest" description="Disordered" evidence="1">
    <location>
        <begin position="180"/>
        <end position="199"/>
    </location>
</feature>
<dbReference type="Proteomes" id="UP000054485">
    <property type="component" value="Unassembled WGS sequence"/>
</dbReference>